<dbReference type="Proteomes" id="UP000031443">
    <property type="component" value="Unassembled WGS sequence"/>
</dbReference>
<dbReference type="EMBL" id="KB504180">
    <property type="protein sequence ID" value="EMP40713.1"/>
    <property type="molecule type" value="Genomic_DNA"/>
</dbReference>
<evidence type="ECO:0000313" key="1">
    <source>
        <dbReference type="EMBL" id="EMP40713.1"/>
    </source>
</evidence>
<evidence type="ECO:0000313" key="2">
    <source>
        <dbReference type="Proteomes" id="UP000031443"/>
    </source>
</evidence>
<sequence>MESGVIAISTYNNCKILYQPLTATDNTDIAHSRMLALSVPIRWAYMLSELLCREETKLTAGMRGSFSLCTHAPSVLPSGEEPLSIVPTPYQGLLLSFAIMEEDPAPAPDPVVPPSPPSLPIPAAELSATIGPDSAAAMALPSTGWREKPSRNIIS</sequence>
<protein>
    <submittedName>
        <fullName evidence="1">Uncharacterized protein</fullName>
    </submittedName>
</protein>
<dbReference type="AlphaFoldDB" id="M7C808"/>
<keyword evidence="2" id="KW-1185">Reference proteome</keyword>
<gene>
    <name evidence="1" type="ORF">UY3_02050</name>
</gene>
<name>M7C808_CHEMY</name>
<reference evidence="2" key="1">
    <citation type="journal article" date="2013" name="Nat. Genet.">
        <title>The draft genomes of soft-shell turtle and green sea turtle yield insights into the development and evolution of the turtle-specific body plan.</title>
        <authorList>
            <person name="Wang Z."/>
            <person name="Pascual-Anaya J."/>
            <person name="Zadissa A."/>
            <person name="Li W."/>
            <person name="Niimura Y."/>
            <person name="Huang Z."/>
            <person name="Li C."/>
            <person name="White S."/>
            <person name="Xiong Z."/>
            <person name="Fang D."/>
            <person name="Wang B."/>
            <person name="Ming Y."/>
            <person name="Chen Y."/>
            <person name="Zheng Y."/>
            <person name="Kuraku S."/>
            <person name="Pignatelli M."/>
            <person name="Herrero J."/>
            <person name="Beal K."/>
            <person name="Nozawa M."/>
            <person name="Li Q."/>
            <person name="Wang J."/>
            <person name="Zhang H."/>
            <person name="Yu L."/>
            <person name="Shigenobu S."/>
            <person name="Wang J."/>
            <person name="Liu J."/>
            <person name="Flicek P."/>
            <person name="Searle S."/>
            <person name="Wang J."/>
            <person name="Kuratani S."/>
            <person name="Yin Y."/>
            <person name="Aken B."/>
            <person name="Zhang G."/>
            <person name="Irie N."/>
        </authorList>
    </citation>
    <scope>NUCLEOTIDE SEQUENCE [LARGE SCALE GENOMIC DNA]</scope>
</reference>
<proteinExistence type="predicted"/>
<accession>M7C808</accession>
<organism evidence="1 2">
    <name type="scientific">Chelonia mydas</name>
    <name type="common">Green sea-turtle</name>
    <name type="synonym">Chelonia agassizi</name>
    <dbReference type="NCBI Taxonomy" id="8469"/>
    <lineage>
        <taxon>Eukaryota</taxon>
        <taxon>Metazoa</taxon>
        <taxon>Chordata</taxon>
        <taxon>Craniata</taxon>
        <taxon>Vertebrata</taxon>
        <taxon>Euteleostomi</taxon>
        <taxon>Archelosauria</taxon>
        <taxon>Testudinata</taxon>
        <taxon>Testudines</taxon>
        <taxon>Cryptodira</taxon>
        <taxon>Durocryptodira</taxon>
        <taxon>Americhelydia</taxon>
        <taxon>Chelonioidea</taxon>
        <taxon>Cheloniidae</taxon>
        <taxon>Chelonia</taxon>
    </lineage>
</organism>